<evidence type="ECO:0000259" key="1">
    <source>
        <dbReference type="Pfam" id="PF13524"/>
    </source>
</evidence>
<dbReference type="Gene3D" id="3.40.50.2000">
    <property type="entry name" value="Glycogen Phosphorylase B"/>
    <property type="match status" value="1"/>
</dbReference>
<accession>A0ABS4RSH2</accession>
<comment type="caution">
    <text evidence="2">The sequence shown here is derived from an EMBL/GenBank/DDBJ whole genome shotgun (WGS) entry which is preliminary data.</text>
</comment>
<proteinExistence type="predicted"/>
<dbReference type="SUPFAM" id="SSF53756">
    <property type="entry name" value="UDP-Glycosyltransferase/glycogen phosphorylase"/>
    <property type="match status" value="1"/>
</dbReference>
<dbReference type="RefSeq" id="WP_211082651.1">
    <property type="nucleotide sequence ID" value="NZ_JAGIKV010000007.1"/>
</dbReference>
<feature type="domain" description="Spore protein YkvP/CgeB glycosyl transferase-like" evidence="1">
    <location>
        <begin position="167"/>
        <end position="304"/>
    </location>
</feature>
<keyword evidence="3" id="KW-1185">Reference proteome</keyword>
<name>A0ABS4RSH2_PAEXY</name>
<sequence>MHIGLVLPDMAYNSYLHGMIWGEEIDANGLKAAFERIPGINVDIVSPNILKYIEESDGNMRYDILIHFDFPTFKIDSAFNILFFQQYYDDKLINQAQPSFSLFDLVITNSKSTADKFDNVYYFPLAVDEEKFSAGPSIDDYQCDVVFIGNTRMRTLEQYNQYLLPATDYNLQIYGSGWRDPLFDEYHRYYKGSVTIDQMIEIYRSARIVLSIHNENYTNNFGLVTNRIFHTISTGVVLISDIHPVMMEMFPEGCGVMYTEGNDHTRDIISSLLNDPYRQQEIIAKGREILYKEHTWGKRVEYLLSLIAYNSNKLITRLL</sequence>
<organism evidence="2 3">
    <name type="scientific">Paenibacillus xylanexedens</name>
    <dbReference type="NCBI Taxonomy" id="528191"/>
    <lineage>
        <taxon>Bacteria</taxon>
        <taxon>Bacillati</taxon>
        <taxon>Bacillota</taxon>
        <taxon>Bacilli</taxon>
        <taxon>Bacillales</taxon>
        <taxon>Paenibacillaceae</taxon>
        <taxon>Paenibacillus</taxon>
    </lineage>
</organism>
<gene>
    <name evidence="2" type="ORF">J2Z28_002456</name>
</gene>
<dbReference type="InterPro" id="IPR055259">
    <property type="entry name" value="YkvP/CgeB_Glyco_trans-like"/>
</dbReference>
<evidence type="ECO:0000313" key="2">
    <source>
        <dbReference type="EMBL" id="MBP2245838.1"/>
    </source>
</evidence>
<protein>
    <submittedName>
        <fullName evidence="2">Spore maturation protein CgeB</fullName>
    </submittedName>
</protein>
<reference evidence="2 3" key="1">
    <citation type="submission" date="2021-03" db="EMBL/GenBank/DDBJ databases">
        <title>Genomic Encyclopedia of Type Strains, Phase IV (KMG-IV): sequencing the most valuable type-strain genomes for metagenomic binning, comparative biology and taxonomic classification.</title>
        <authorList>
            <person name="Goeker M."/>
        </authorList>
    </citation>
    <scope>NUCLEOTIDE SEQUENCE [LARGE SCALE GENOMIC DNA]</scope>
    <source>
        <strain evidence="2 3">DSM 21292</strain>
    </source>
</reference>
<dbReference type="Proteomes" id="UP000810207">
    <property type="component" value="Unassembled WGS sequence"/>
</dbReference>
<dbReference type="EMBL" id="JAGIKV010000007">
    <property type="protein sequence ID" value="MBP2245838.1"/>
    <property type="molecule type" value="Genomic_DNA"/>
</dbReference>
<evidence type="ECO:0000313" key="3">
    <source>
        <dbReference type="Proteomes" id="UP000810207"/>
    </source>
</evidence>
<dbReference type="Pfam" id="PF13524">
    <property type="entry name" value="Glyco_trans_1_2"/>
    <property type="match status" value="1"/>
</dbReference>